<name>A0A3P5WH32_9BACL</name>
<feature type="transmembrane region" description="Helical" evidence="9">
    <location>
        <begin position="68"/>
        <end position="95"/>
    </location>
</feature>
<keyword evidence="3" id="KW-0813">Transport</keyword>
<dbReference type="PANTHER" id="PTHR42703:SF1">
    <property type="entry name" value="NA(+)_H(+) ANTIPORTER SUBUNIT D1"/>
    <property type="match status" value="1"/>
</dbReference>
<feature type="transmembrane region" description="Helical" evidence="9">
    <location>
        <begin position="107"/>
        <end position="124"/>
    </location>
</feature>
<dbReference type="PRINTS" id="PR01437">
    <property type="entry name" value="NUOXDRDTASE4"/>
</dbReference>
<comment type="subcellular location">
    <subcellularLocation>
        <location evidence="1">Cell membrane</location>
        <topology evidence="1">Multi-pass membrane protein</topology>
    </subcellularLocation>
    <subcellularLocation>
        <location evidence="8">Membrane</location>
        <topology evidence="8">Multi-pass membrane protein</topology>
    </subcellularLocation>
</comment>
<feature type="transmembrane region" description="Helical" evidence="9">
    <location>
        <begin position="240"/>
        <end position="264"/>
    </location>
</feature>
<feature type="domain" description="NADH:quinone oxidoreductase/Mrp antiporter transmembrane" evidence="10">
    <location>
        <begin position="127"/>
        <end position="416"/>
    </location>
</feature>
<dbReference type="InterPro" id="IPR050586">
    <property type="entry name" value="CPA3_Na-H_Antiporter_D"/>
</dbReference>
<feature type="transmembrane region" description="Helical" evidence="9">
    <location>
        <begin position="361"/>
        <end position="382"/>
    </location>
</feature>
<dbReference type="GO" id="GO:0015297">
    <property type="term" value="F:antiporter activity"/>
    <property type="evidence" value="ECO:0007669"/>
    <property type="project" value="UniProtKB-KW"/>
</dbReference>
<keyword evidence="3" id="KW-0050">Antiport</keyword>
<keyword evidence="7 9" id="KW-0472">Membrane</keyword>
<dbReference type="GO" id="GO:0008137">
    <property type="term" value="F:NADH dehydrogenase (ubiquinone) activity"/>
    <property type="evidence" value="ECO:0007669"/>
    <property type="project" value="InterPro"/>
</dbReference>
<keyword evidence="4" id="KW-1003">Cell membrane</keyword>
<organism evidence="11 12">
    <name type="scientific">Filibacter tadaridae</name>
    <dbReference type="NCBI Taxonomy" id="2483811"/>
    <lineage>
        <taxon>Bacteria</taxon>
        <taxon>Bacillati</taxon>
        <taxon>Bacillota</taxon>
        <taxon>Bacilli</taxon>
        <taxon>Bacillales</taxon>
        <taxon>Caryophanaceae</taxon>
        <taxon>Filibacter</taxon>
    </lineage>
</organism>
<accession>A0A3P5WH32</accession>
<keyword evidence="5 8" id="KW-0812">Transmembrane</keyword>
<feature type="transmembrane region" description="Helical" evidence="9">
    <location>
        <begin position="402"/>
        <end position="426"/>
    </location>
</feature>
<evidence type="ECO:0000313" key="12">
    <source>
        <dbReference type="Proteomes" id="UP000270468"/>
    </source>
</evidence>
<feature type="transmembrane region" description="Helical" evidence="9">
    <location>
        <begin position="31"/>
        <end position="48"/>
    </location>
</feature>
<evidence type="ECO:0000259" key="10">
    <source>
        <dbReference type="Pfam" id="PF00361"/>
    </source>
</evidence>
<feature type="transmembrane region" description="Helical" evidence="9">
    <location>
        <begin position="6"/>
        <end position="24"/>
    </location>
</feature>
<evidence type="ECO:0000256" key="1">
    <source>
        <dbReference type="ARBA" id="ARBA00004651"/>
    </source>
</evidence>
<dbReference type="Pfam" id="PF00361">
    <property type="entry name" value="Proton_antipo_M"/>
    <property type="match status" value="1"/>
</dbReference>
<feature type="transmembrane region" description="Helical" evidence="9">
    <location>
        <begin position="447"/>
        <end position="465"/>
    </location>
</feature>
<proteinExistence type="inferred from homology"/>
<dbReference type="NCBIfam" id="NF005818">
    <property type="entry name" value="PRK07691.1"/>
    <property type="match status" value="1"/>
</dbReference>
<evidence type="ECO:0000256" key="3">
    <source>
        <dbReference type="ARBA" id="ARBA00022449"/>
    </source>
</evidence>
<feature type="transmembrane region" description="Helical" evidence="9">
    <location>
        <begin position="204"/>
        <end position="228"/>
    </location>
</feature>
<dbReference type="Proteomes" id="UP000270468">
    <property type="component" value="Unassembled WGS sequence"/>
</dbReference>
<keyword evidence="6 9" id="KW-1133">Transmembrane helix</keyword>
<comment type="similarity">
    <text evidence="2">Belongs to the CPA3 antiporters (TC 2.A.63) subunit D family.</text>
</comment>
<keyword evidence="12" id="KW-1185">Reference proteome</keyword>
<dbReference type="InterPro" id="IPR003918">
    <property type="entry name" value="NADH_UbQ_OxRdtase"/>
</dbReference>
<dbReference type="NCBIfam" id="NF009306">
    <property type="entry name" value="PRK12663.1"/>
    <property type="match status" value="1"/>
</dbReference>
<evidence type="ECO:0000256" key="8">
    <source>
        <dbReference type="RuleBase" id="RU000320"/>
    </source>
</evidence>
<dbReference type="EMBL" id="UXAV01000018">
    <property type="protein sequence ID" value="VDC20022.1"/>
    <property type="molecule type" value="Genomic_DNA"/>
</dbReference>
<evidence type="ECO:0000256" key="2">
    <source>
        <dbReference type="ARBA" id="ARBA00005346"/>
    </source>
</evidence>
<feature type="transmembrane region" description="Helical" evidence="9">
    <location>
        <begin position="270"/>
        <end position="292"/>
    </location>
</feature>
<reference evidence="11 12" key="1">
    <citation type="submission" date="2018-11" db="EMBL/GenBank/DDBJ databases">
        <authorList>
            <person name="Criscuolo A."/>
        </authorList>
    </citation>
    <scope>NUCLEOTIDE SEQUENCE [LARGE SCALE GENOMIC DNA]</scope>
    <source>
        <strain evidence="11">ATB-66</strain>
    </source>
</reference>
<dbReference type="PANTHER" id="PTHR42703">
    <property type="entry name" value="NADH DEHYDROGENASE"/>
    <property type="match status" value="1"/>
</dbReference>
<feature type="transmembrane region" description="Helical" evidence="9">
    <location>
        <begin position="130"/>
        <end position="150"/>
    </location>
</feature>
<feature type="transmembrane region" description="Helical" evidence="9">
    <location>
        <begin position="162"/>
        <end position="184"/>
    </location>
</feature>
<dbReference type="InterPro" id="IPR001750">
    <property type="entry name" value="ND/Mrp_TM"/>
</dbReference>
<sequence>MNNIVVMPMIIPLLTGIILIFLRSHVILQRVLGMLSIIAMTGVSIYILKRIQLDGILRIDFGGWLPPYGITFVADSFAMLLVLTTSIVTGILLIYAFSSIGKEHEKLFFYPFVFFLITGVNGSFLTGDLFNLFVCFEVMLLSSYVLITLGGRKIQLVESIKYVVINILSSWFFLLAIAYLYGAVGTLNMAHLSVRIAEVGQDPLLTVISLVFLLVFSLKSGLLLYYWLPGSYSAPPTAVTALFGALLTKVGIYAMFRVFTLIFYHDINVTHTIIGIMAVLTLVGGSIGALAYKDIRQIAVYNIVIAVGFILVGLAVSTEAAFQGSIYYLIHDMIIKALLFLLVGTMFYLTGTAKIEKMSGLIRNYPLLGWLFFITMISLTGIPPLSGFIGKLYIGQGTVETGSYILLVIGFMSSIIVLYSLLRIFLNCFWGETIISEEDEVPLKKGMLIPCVLFGILTITLGLGAEGLSTFVQDAAHTLMNPEVYIEAVLNSNQ</sequence>
<dbReference type="GO" id="GO:0042773">
    <property type="term" value="P:ATP synthesis coupled electron transport"/>
    <property type="evidence" value="ECO:0007669"/>
    <property type="project" value="InterPro"/>
</dbReference>
<dbReference type="GO" id="GO:0005886">
    <property type="term" value="C:plasma membrane"/>
    <property type="evidence" value="ECO:0007669"/>
    <property type="project" value="UniProtKB-SubCell"/>
</dbReference>
<feature type="transmembrane region" description="Helical" evidence="9">
    <location>
        <begin position="328"/>
        <end position="349"/>
    </location>
</feature>
<dbReference type="AlphaFoldDB" id="A0A3P5WH32"/>
<evidence type="ECO:0000256" key="6">
    <source>
        <dbReference type="ARBA" id="ARBA00022989"/>
    </source>
</evidence>
<evidence type="ECO:0000256" key="9">
    <source>
        <dbReference type="SAM" id="Phobius"/>
    </source>
</evidence>
<gene>
    <name evidence="11" type="primary">mrpD_1</name>
    <name evidence="11" type="ORF">FILTAD_00442</name>
</gene>
<protein>
    <submittedName>
        <fullName evidence="11">Na(+)/H(+) antiporter subunit D</fullName>
    </submittedName>
</protein>
<evidence type="ECO:0000256" key="7">
    <source>
        <dbReference type="ARBA" id="ARBA00023136"/>
    </source>
</evidence>
<evidence type="ECO:0000256" key="5">
    <source>
        <dbReference type="ARBA" id="ARBA00022692"/>
    </source>
</evidence>
<evidence type="ECO:0000256" key="4">
    <source>
        <dbReference type="ARBA" id="ARBA00022475"/>
    </source>
</evidence>
<feature type="transmembrane region" description="Helical" evidence="9">
    <location>
        <begin position="299"/>
        <end position="316"/>
    </location>
</feature>
<evidence type="ECO:0000313" key="11">
    <source>
        <dbReference type="EMBL" id="VDC20022.1"/>
    </source>
</evidence>
<dbReference type="OrthoDB" id="9811718at2"/>
<dbReference type="RefSeq" id="WP_124068887.1">
    <property type="nucleotide sequence ID" value="NZ_CBCRXF010000010.1"/>
</dbReference>